<feature type="domain" description="Glucose receptor Git3-like N-terminal" evidence="6">
    <location>
        <begin position="111"/>
        <end position="289"/>
    </location>
</feature>
<dbReference type="PANTHER" id="PTHR23112:SF37">
    <property type="entry name" value="G PROTEIN-COUPLED RECEPTOR GPR1"/>
    <property type="match status" value="1"/>
</dbReference>
<feature type="transmembrane region" description="Helical" evidence="5">
    <location>
        <begin position="146"/>
        <end position="166"/>
    </location>
</feature>
<evidence type="ECO:0000313" key="9">
    <source>
        <dbReference type="Proteomes" id="UP001163105"/>
    </source>
</evidence>
<evidence type="ECO:0000256" key="1">
    <source>
        <dbReference type="ARBA" id="ARBA00004141"/>
    </source>
</evidence>
<dbReference type="Pfam" id="PF11710">
    <property type="entry name" value="Git3"/>
    <property type="match status" value="1"/>
</dbReference>
<keyword evidence="2 5" id="KW-0812">Transmembrane</keyword>
<feature type="transmembrane region" description="Helical" evidence="5">
    <location>
        <begin position="222"/>
        <end position="240"/>
    </location>
</feature>
<sequence length="639" mass="70947">MADTLHSQPGHAAAWVSVFGSDPRGTYYYYYLLHASLLQRRALARLLSTSYALRRGRRLSGGRIVPMGHRVVVDDEAPAAAGGWLAELPMRRHHEQAASHSSVYTEGQLQAFRVTSVTIASLSVAATMLTTFWFLRMRRSFRHDLIILLIQSDMLKSLWFVIFAAAELARGTVDTATPFCQISGFFLTLGIEACDVAVLLVALHKTMYIFRGGSGLFPYRRVAYSVFILVPLLLSSLAFINKPAFVNEGAYCYLPTRPRWTRRMLSWIPRSVILIAICGMYVSTYLYFKLTLGRFGKTGLFGRRTVVPVEEAEAPLRPRTAASIPPTPPIAYHGLIPPTPSYDTELIPNKDRRPSVWTLAEFPPLESARYRVGGVNPADQRPVVLESLFPTVYGRLGATSVEGQLIHTGPAASHELTARDTHQSNGAAIVGAPARKDGDERLPSVLAVQRDADAQHQLAGADSTTDMVAAPMTLGVPSTAQARDKIRRSLRQLFIYPAVYTAVWLVPYVSHITGADRRRAPFGLVMAAVTSLCLQGLVDAVVFCVMEKPWRHPRRPDAPASSCWILRRLAGSPGSYSPEGKTAVKVGRTREEMLVDSRIARRRRDEELAERRLQRGAARPARREWWDTPLRDCQCGRAE</sequence>
<protein>
    <submittedName>
        <fullName evidence="8">GPR1-like protein</fullName>
    </submittedName>
</protein>
<evidence type="ECO:0000256" key="3">
    <source>
        <dbReference type="ARBA" id="ARBA00022989"/>
    </source>
</evidence>
<feature type="transmembrane region" description="Helical" evidence="5">
    <location>
        <begin position="522"/>
        <end position="545"/>
    </location>
</feature>
<feature type="transmembrane region" description="Helical" evidence="5">
    <location>
        <begin position="111"/>
        <end position="134"/>
    </location>
</feature>
<dbReference type="GO" id="GO:0007189">
    <property type="term" value="P:adenylate cyclase-activating G protein-coupled receptor signaling pathway"/>
    <property type="evidence" value="ECO:0007669"/>
    <property type="project" value="TreeGrafter"/>
</dbReference>
<dbReference type="Gene3D" id="1.20.1070.10">
    <property type="entry name" value="Rhodopsin 7-helix transmembrane proteins"/>
    <property type="match status" value="1"/>
</dbReference>
<feature type="domain" description="G protein-coupled receptor GPR1/2/3 C-terminal" evidence="7">
    <location>
        <begin position="481"/>
        <end position="552"/>
    </location>
</feature>
<evidence type="ECO:0000259" key="7">
    <source>
        <dbReference type="Pfam" id="PF11970"/>
    </source>
</evidence>
<dbReference type="PANTHER" id="PTHR23112">
    <property type="entry name" value="G PROTEIN-COUPLED RECEPTOR 157-RELATED"/>
    <property type="match status" value="1"/>
</dbReference>
<accession>A0AB34G1T4</accession>
<reference evidence="8" key="1">
    <citation type="submission" date="2023-01" db="EMBL/GenBank/DDBJ databases">
        <title>The growth and conidiation of Purpureocillium lavendulum are regulated by nitrogen source and histone H3K14 acetylation.</title>
        <authorList>
            <person name="Tang P."/>
            <person name="Han J."/>
            <person name="Zhang C."/>
            <person name="Tang P."/>
            <person name="Qi F."/>
            <person name="Zhang K."/>
            <person name="Liang L."/>
        </authorList>
    </citation>
    <scope>NUCLEOTIDE SEQUENCE</scope>
    <source>
        <strain evidence="8">YMF1.00683</strain>
    </source>
</reference>
<keyword evidence="3 5" id="KW-1133">Transmembrane helix</keyword>
<feature type="transmembrane region" description="Helical" evidence="5">
    <location>
        <begin position="493"/>
        <end position="510"/>
    </location>
</feature>
<dbReference type="InterPro" id="IPR022596">
    <property type="entry name" value="GPR1/2/3_C"/>
</dbReference>
<keyword evidence="9" id="KW-1185">Reference proteome</keyword>
<evidence type="ECO:0000313" key="8">
    <source>
        <dbReference type="EMBL" id="KAJ6444946.1"/>
    </source>
</evidence>
<proteinExistence type="predicted"/>
<evidence type="ECO:0000256" key="5">
    <source>
        <dbReference type="SAM" id="Phobius"/>
    </source>
</evidence>
<dbReference type="Pfam" id="PF11970">
    <property type="entry name" value="GPR_Gpa2_C"/>
    <property type="match status" value="1"/>
</dbReference>
<dbReference type="GO" id="GO:0004930">
    <property type="term" value="F:G protein-coupled receptor activity"/>
    <property type="evidence" value="ECO:0007669"/>
    <property type="project" value="TreeGrafter"/>
</dbReference>
<dbReference type="EMBL" id="JAQHRD010000002">
    <property type="protein sequence ID" value="KAJ6444946.1"/>
    <property type="molecule type" value="Genomic_DNA"/>
</dbReference>
<dbReference type="InterPro" id="IPR023041">
    <property type="entry name" value="Glucose_rcpt_Git3-like_N"/>
</dbReference>
<gene>
    <name evidence="8" type="ORF">O9K51_03348</name>
</gene>
<evidence type="ECO:0000256" key="4">
    <source>
        <dbReference type="ARBA" id="ARBA00023136"/>
    </source>
</evidence>
<organism evidence="8 9">
    <name type="scientific">Purpureocillium lavendulum</name>
    <dbReference type="NCBI Taxonomy" id="1247861"/>
    <lineage>
        <taxon>Eukaryota</taxon>
        <taxon>Fungi</taxon>
        <taxon>Dikarya</taxon>
        <taxon>Ascomycota</taxon>
        <taxon>Pezizomycotina</taxon>
        <taxon>Sordariomycetes</taxon>
        <taxon>Hypocreomycetidae</taxon>
        <taxon>Hypocreales</taxon>
        <taxon>Ophiocordycipitaceae</taxon>
        <taxon>Purpureocillium</taxon>
    </lineage>
</organism>
<feature type="transmembrane region" description="Helical" evidence="5">
    <location>
        <begin position="186"/>
        <end position="210"/>
    </location>
</feature>
<comment type="caution">
    <text evidence="8">The sequence shown here is derived from an EMBL/GenBank/DDBJ whole genome shotgun (WGS) entry which is preliminary data.</text>
</comment>
<name>A0AB34G1T4_9HYPO</name>
<dbReference type="Proteomes" id="UP001163105">
    <property type="component" value="Unassembled WGS sequence"/>
</dbReference>
<comment type="subcellular location">
    <subcellularLocation>
        <location evidence="1">Membrane</location>
        <topology evidence="1">Multi-pass membrane protein</topology>
    </subcellularLocation>
</comment>
<dbReference type="GO" id="GO:0005886">
    <property type="term" value="C:plasma membrane"/>
    <property type="evidence" value="ECO:0007669"/>
    <property type="project" value="TreeGrafter"/>
</dbReference>
<dbReference type="AlphaFoldDB" id="A0AB34G1T4"/>
<evidence type="ECO:0000259" key="6">
    <source>
        <dbReference type="Pfam" id="PF11710"/>
    </source>
</evidence>
<keyword evidence="4 5" id="KW-0472">Membrane</keyword>
<dbReference type="SUPFAM" id="SSF81321">
    <property type="entry name" value="Family A G protein-coupled receptor-like"/>
    <property type="match status" value="1"/>
</dbReference>
<evidence type="ECO:0000256" key="2">
    <source>
        <dbReference type="ARBA" id="ARBA00022692"/>
    </source>
</evidence>
<feature type="transmembrane region" description="Helical" evidence="5">
    <location>
        <begin position="267"/>
        <end position="288"/>
    </location>
</feature>